<dbReference type="PANTHER" id="PTHR43701:SF2">
    <property type="entry name" value="MEMBRANE TRANSPORTER PROTEIN YJNA-RELATED"/>
    <property type="match status" value="1"/>
</dbReference>
<reference evidence="6 7" key="1">
    <citation type="submission" date="2019-02" db="EMBL/GenBank/DDBJ databases">
        <title>Aquabacterium sp. strain KMB7.</title>
        <authorList>
            <person name="Chen W.-M."/>
        </authorList>
    </citation>
    <scope>NUCLEOTIDE SEQUENCE [LARGE SCALE GENOMIC DNA]</scope>
    <source>
        <strain evidence="6 7">KMB7</strain>
    </source>
</reference>
<dbReference type="EMBL" id="SIXI01000003">
    <property type="protein sequence ID" value="TBO31387.1"/>
    <property type="molecule type" value="Genomic_DNA"/>
</dbReference>
<sequence length="266" mass="27725">MDLLLLALVGGVSGVIAGLVGLAGGIVVVPALTWMYGPSALHTAIVVSWFAVLFNSIGAASKQIRMRSPDERRALLRGSRWFMLGAVLITPVIALAASEVKDVVQPAMVAVLQLCLAAVMLWPMADDAARALQPERHRPVVDASFGGLIGGVSTLIGVGGGTYTIAYFVYGAGSRFRDAIATANLTGLTVGALSVLGYLASLVLFQHPESAHEAGPISTLGMVVLIVAGTAAAPLGVRWSTRLPTKTLRQILIFALMISAGRLLWS</sequence>
<keyword evidence="3 5" id="KW-1133">Transmembrane helix</keyword>
<dbReference type="OrthoDB" id="457670at2"/>
<feature type="transmembrane region" description="Helical" evidence="5">
    <location>
        <begin position="41"/>
        <end position="60"/>
    </location>
</feature>
<name>A0A4Q9H2T1_9BURK</name>
<keyword evidence="5" id="KW-1003">Cell membrane</keyword>
<proteinExistence type="inferred from homology"/>
<organism evidence="6 7">
    <name type="scientific">Aquabacterium lacunae</name>
    <dbReference type="NCBI Taxonomy" id="2528630"/>
    <lineage>
        <taxon>Bacteria</taxon>
        <taxon>Pseudomonadati</taxon>
        <taxon>Pseudomonadota</taxon>
        <taxon>Betaproteobacteria</taxon>
        <taxon>Burkholderiales</taxon>
        <taxon>Aquabacterium</taxon>
    </lineage>
</organism>
<evidence type="ECO:0000256" key="5">
    <source>
        <dbReference type="RuleBase" id="RU363041"/>
    </source>
</evidence>
<gene>
    <name evidence="6" type="ORF">EYS42_09120</name>
</gene>
<evidence type="ECO:0000256" key="1">
    <source>
        <dbReference type="ARBA" id="ARBA00004141"/>
    </source>
</evidence>
<feature type="transmembrane region" description="Helical" evidence="5">
    <location>
        <begin position="182"/>
        <end position="205"/>
    </location>
</feature>
<dbReference type="InterPro" id="IPR051598">
    <property type="entry name" value="TSUP/Inactive_protease-like"/>
</dbReference>
<comment type="caution">
    <text evidence="6">The sequence shown here is derived from an EMBL/GenBank/DDBJ whole genome shotgun (WGS) entry which is preliminary data.</text>
</comment>
<dbReference type="AlphaFoldDB" id="A0A4Q9H2T1"/>
<accession>A0A4Q9H2T1</accession>
<keyword evidence="7" id="KW-1185">Reference proteome</keyword>
<evidence type="ECO:0000256" key="3">
    <source>
        <dbReference type="ARBA" id="ARBA00022989"/>
    </source>
</evidence>
<dbReference type="InterPro" id="IPR002781">
    <property type="entry name" value="TM_pro_TauE-like"/>
</dbReference>
<protein>
    <recommendedName>
        <fullName evidence="5">Probable membrane transporter protein</fullName>
    </recommendedName>
</protein>
<feature type="transmembrane region" description="Helical" evidence="5">
    <location>
        <begin position="217"/>
        <end position="235"/>
    </location>
</feature>
<comment type="subcellular location">
    <subcellularLocation>
        <location evidence="5">Cell membrane</location>
        <topology evidence="5">Multi-pass membrane protein</topology>
    </subcellularLocation>
    <subcellularLocation>
        <location evidence="1">Membrane</location>
        <topology evidence="1">Multi-pass membrane protein</topology>
    </subcellularLocation>
</comment>
<comment type="similarity">
    <text evidence="5">Belongs to the 4-toluene sulfonate uptake permease (TSUP) (TC 2.A.102) family.</text>
</comment>
<feature type="transmembrane region" description="Helical" evidence="5">
    <location>
        <begin position="81"/>
        <end position="97"/>
    </location>
</feature>
<feature type="transmembrane region" description="Helical" evidence="5">
    <location>
        <begin position="145"/>
        <end position="170"/>
    </location>
</feature>
<evidence type="ECO:0000256" key="2">
    <source>
        <dbReference type="ARBA" id="ARBA00022692"/>
    </source>
</evidence>
<dbReference type="RefSeq" id="WP_130967841.1">
    <property type="nucleotide sequence ID" value="NZ_SIXI01000003.1"/>
</dbReference>
<keyword evidence="4 5" id="KW-0472">Membrane</keyword>
<dbReference type="Pfam" id="PF01925">
    <property type="entry name" value="TauE"/>
    <property type="match status" value="1"/>
</dbReference>
<dbReference type="GO" id="GO:0005886">
    <property type="term" value="C:plasma membrane"/>
    <property type="evidence" value="ECO:0007669"/>
    <property type="project" value="UniProtKB-SubCell"/>
</dbReference>
<evidence type="ECO:0000313" key="6">
    <source>
        <dbReference type="EMBL" id="TBO31387.1"/>
    </source>
</evidence>
<evidence type="ECO:0000313" key="7">
    <source>
        <dbReference type="Proteomes" id="UP000292120"/>
    </source>
</evidence>
<evidence type="ECO:0000256" key="4">
    <source>
        <dbReference type="ARBA" id="ARBA00023136"/>
    </source>
</evidence>
<dbReference type="PANTHER" id="PTHR43701">
    <property type="entry name" value="MEMBRANE TRANSPORTER PROTEIN MJ0441-RELATED"/>
    <property type="match status" value="1"/>
</dbReference>
<keyword evidence="2 5" id="KW-0812">Transmembrane</keyword>
<dbReference type="Proteomes" id="UP000292120">
    <property type="component" value="Unassembled WGS sequence"/>
</dbReference>